<dbReference type="EMBL" id="KE504171">
    <property type="protein sequence ID" value="EPS97918.1"/>
    <property type="molecule type" value="Genomic_DNA"/>
</dbReference>
<protein>
    <recommendedName>
        <fullName evidence="3">F-box domain-containing protein</fullName>
    </recommendedName>
</protein>
<dbReference type="InParanoid" id="S8E3E5"/>
<dbReference type="OrthoDB" id="2802080at2759"/>
<accession>S8E3E5</accession>
<dbReference type="InterPro" id="IPR032675">
    <property type="entry name" value="LRR_dom_sf"/>
</dbReference>
<reference evidence="1 2" key="1">
    <citation type="journal article" date="2012" name="Science">
        <title>The Paleozoic origin of enzymatic lignin decomposition reconstructed from 31 fungal genomes.</title>
        <authorList>
            <person name="Floudas D."/>
            <person name="Binder M."/>
            <person name="Riley R."/>
            <person name="Barry K."/>
            <person name="Blanchette R.A."/>
            <person name="Henrissat B."/>
            <person name="Martinez A.T."/>
            <person name="Otillar R."/>
            <person name="Spatafora J.W."/>
            <person name="Yadav J.S."/>
            <person name="Aerts A."/>
            <person name="Benoit I."/>
            <person name="Boyd A."/>
            <person name="Carlson A."/>
            <person name="Copeland A."/>
            <person name="Coutinho P.M."/>
            <person name="de Vries R.P."/>
            <person name="Ferreira P."/>
            <person name="Findley K."/>
            <person name="Foster B."/>
            <person name="Gaskell J."/>
            <person name="Glotzer D."/>
            <person name="Gorecki P."/>
            <person name="Heitman J."/>
            <person name="Hesse C."/>
            <person name="Hori C."/>
            <person name="Igarashi K."/>
            <person name="Jurgens J.A."/>
            <person name="Kallen N."/>
            <person name="Kersten P."/>
            <person name="Kohler A."/>
            <person name="Kuees U."/>
            <person name="Kumar T.K.A."/>
            <person name="Kuo A."/>
            <person name="LaButti K."/>
            <person name="Larrondo L.F."/>
            <person name="Lindquist E."/>
            <person name="Ling A."/>
            <person name="Lombard V."/>
            <person name="Lucas S."/>
            <person name="Lundell T."/>
            <person name="Martin R."/>
            <person name="McLaughlin D.J."/>
            <person name="Morgenstern I."/>
            <person name="Morin E."/>
            <person name="Murat C."/>
            <person name="Nagy L.G."/>
            <person name="Nolan M."/>
            <person name="Ohm R.A."/>
            <person name="Patyshakuliyeva A."/>
            <person name="Rokas A."/>
            <person name="Ruiz-Duenas F.J."/>
            <person name="Sabat G."/>
            <person name="Salamov A."/>
            <person name="Samejima M."/>
            <person name="Schmutz J."/>
            <person name="Slot J.C."/>
            <person name="St John F."/>
            <person name="Stenlid J."/>
            <person name="Sun H."/>
            <person name="Sun S."/>
            <person name="Syed K."/>
            <person name="Tsang A."/>
            <person name="Wiebenga A."/>
            <person name="Young D."/>
            <person name="Pisabarro A."/>
            <person name="Eastwood D.C."/>
            <person name="Martin F."/>
            <person name="Cullen D."/>
            <person name="Grigoriev I.V."/>
            <person name="Hibbett D.S."/>
        </authorList>
    </citation>
    <scope>NUCLEOTIDE SEQUENCE</scope>
    <source>
        <strain evidence="2">FP-58527</strain>
    </source>
</reference>
<dbReference type="AlphaFoldDB" id="S8E3E5"/>
<dbReference type="HOGENOM" id="CLU_644115_0_0_1"/>
<dbReference type="Proteomes" id="UP000015241">
    <property type="component" value="Unassembled WGS sequence"/>
</dbReference>
<evidence type="ECO:0000313" key="2">
    <source>
        <dbReference type="Proteomes" id="UP000015241"/>
    </source>
</evidence>
<keyword evidence="2" id="KW-1185">Reference proteome</keyword>
<gene>
    <name evidence="1" type="ORF">FOMPIDRAFT_1051986</name>
</gene>
<evidence type="ECO:0000313" key="1">
    <source>
        <dbReference type="EMBL" id="EPS97918.1"/>
    </source>
</evidence>
<name>S8E3E5_FOMSC</name>
<evidence type="ECO:0008006" key="3">
    <source>
        <dbReference type="Google" id="ProtNLM"/>
    </source>
</evidence>
<organism evidence="1 2">
    <name type="scientific">Fomitopsis schrenkii</name>
    <name type="common">Brown rot fungus</name>
    <dbReference type="NCBI Taxonomy" id="2126942"/>
    <lineage>
        <taxon>Eukaryota</taxon>
        <taxon>Fungi</taxon>
        <taxon>Dikarya</taxon>
        <taxon>Basidiomycota</taxon>
        <taxon>Agaricomycotina</taxon>
        <taxon>Agaricomycetes</taxon>
        <taxon>Polyporales</taxon>
        <taxon>Fomitopsis</taxon>
    </lineage>
</organism>
<proteinExistence type="predicted"/>
<sequence length="426" mass="47621">MKDKVPALPLLTGVKEVASAFLRARINSRASNALSSVSRRLRVPLAIPNIRDWSIRLRRHPENINLECITSPTLVSTTYDQDTIPLPLASSYQHGYLKGGQCLPQTSSARCPAASQRRAHAHTSPFPIVLDVASRSLSTLEFTDLWDPLHPSFFTVLAQCSSVTTLRLNGAWLYNFHQLRRLVSALRGLKHLHIGDVNSQLQRDIADGVSEPRSPHLPTFAPVSTRLETLVMHVSSSVHPIRHVAIIQWLASTFVCERLKTLKFMGPRDISGALVAQADLLIQAAGPSLQDLRNPYLCYADHDLSRNSNLMSLDFKIYIYGWGSFLDDLRSILSTISSSHLLHIRILCNWEPTALQDVPLAIELDRLHRVMRRSNYNSLTSVEVNVTAAEYTLEGDEVTEIEAGFRALFAPWGGNLNLKMLIEENK</sequence>
<dbReference type="Gene3D" id="3.80.10.10">
    <property type="entry name" value="Ribonuclease Inhibitor"/>
    <property type="match status" value="1"/>
</dbReference>